<feature type="compositionally biased region" description="Polar residues" evidence="10">
    <location>
        <begin position="253"/>
        <end position="263"/>
    </location>
</feature>
<dbReference type="Gene3D" id="3.10.20.310">
    <property type="entry name" value="membrane protein fhac"/>
    <property type="match status" value="1"/>
</dbReference>
<dbReference type="STRING" id="686340.Metal_3499"/>
<dbReference type="GO" id="GO:0043093">
    <property type="term" value="P:FtsZ-dependent cytokinesis"/>
    <property type="evidence" value="ECO:0007669"/>
    <property type="project" value="UniProtKB-UniRule"/>
</dbReference>
<dbReference type="Proteomes" id="UP000005090">
    <property type="component" value="Chromosome"/>
</dbReference>
<sequence>MSASWKILAALGVIGVLFWRLGYGIKAYGSQMTPVKYVRTGGVFQYLTKDEIKNTLLPLVQGGVLAADMQAVHDAVAKLPWVDNVEVNRVWPDAIDIRIGEKTAFARWGENSLITGQGGIFSPRNVDQFLMLPKVSGPQRQEQKVLEIMKGVTTALEDQALILTEFAINDRGAWRIKLASGMEILLGREDQLKKLQRFLRTLPILGPEQADAIAIADLRYPNGYAVTWRPDAPEIDWSKLADPKPAGDRATGGKTTNKATQNRKNGKKNRA</sequence>
<dbReference type="Pfam" id="PF03799">
    <property type="entry name" value="FtsQ_DivIB_C"/>
    <property type="match status" value="1"/>
</dbReference>
<evidence type="ECO:0000256" key="2">
    <source>
        <dbReference type="ARBA" id="ARBA00022475"/>
    </source>
</evidence>
<evidence type="ECO:0000256" key="8">
    <source>
        <dbReference type="ARBA" id="ARBA00023306"/>
    </source>
</evidence>
<dbReference type="InterPro" id="IPR045335">
    <property type="entry name" value="FtsQ_C_sf"/>
</dbReference>
<dbReference type="GO" id="GO:0005886">
    <property type="term" value="C:plasma membrane"/>
    <property type="evidence" value="ECO:0007669"/>
    <property type="project" value="UniProtKB-SubCell"/>
</dbReference>
<evidence type="ECO:0000256" key="6">
    <source>
        <dbReference type="ARBA" id="ARBA00022989"/>
    </source>
</evidence>
<evidence type="ECO:0000256" key="7">
    <source>
        <dbReference type="ARBA" id="ARBA00023136"/>
    </source>
</evidence>
<proteinExistence type="inferred from homology"/>
<gene>
    <name evidence="9" type="primary">ftsQ</name>
    <name evidence="12" type="ORF">Metal_3499</name>
</gene>
<keyword evidence="3 9" id="KW-0997">Cell inner membrane</keyword>
<dbReference type="PANTHER" id="PTHR35851:SF1">
    <property type="entry name" value="CELL DIVISION PROTEIN FTSQ"/>
    <property type="match status" value="1"/>
</dbReference>
<keyword evidence="2 9" id="KW-1003">Cell membrane</keyword>
<keyword evidence="6 9" id="KW-1133">Transmembrane helix</keyword>
<keyword evidence="13" id="KW-1185">Reference proteome</keyword>
<dbReference type="HOGENOM" id="CLU_064041_1_1_6"/>
<dbReference type="RefSeq" id="WP_005374298.1">
    <property type="nucleotide sequence ID" value="NZ_CM001475.1"/>
</dbReference>
<dbReference type="Gene3D" id="3.40.50.11690">
    <property type="entry name" value="Cell division protein FtsQ/DivIB"/>
    <property type="match status" value="1"/>
</dbReference>
<evidence type="ECO:0000313" key="12">
    <source>
        <dbReference type="EMBL" id="EIC31148.1"/>
    </source>
</evidence>
<dbReference type="Pfam" id="PF08478">
    <property type="entry name" value="POTRA_1"/>
    <property type="match status" value="1"/>
</dbReference>
<dbReference type="InterPro" id="IPR026579">
    <property type="entry name" value="FtsQ"/>
</dbReference>
<keyword evidence="8 9" id="KW-0131">Cell cycle</keyword>
<comment type="subunit">
    <text evidence="9">Part of a complex composed of FtsB, FtsL and FtsQ.</text>
</comment>
<evidence type="ECO:0000256" key="1">
    <source>
        <dbReference type="ARBA" id="ARBA00004370"/>
    </source>
</evidence>
<feature type="region of interest" description="Disordered" evidence="10">
    <location>
        <begin position="235"/>
        <end position="271"/>
    </location>
</feature>
<dbReference type="EMBL" id="CM001475">
    <property type="protein sequence ID" value="EIC31148.1"/>
    <property type="molecule type" value="Genomic_DNA"/>
</dbReference>
<protein>
    <recommendedName>
        <fullName evidence="9">Cell division protein FtsQ</fullName>
    </recommendedName>
</protein>
<dbReference type="InterPro" id="IPR034746">
    <property type="entry name" value="POTRA"/>
</dbReference>
<name>H8GRG9_METAL</name>
<comment type="similarity">
    <text evidence="9">Belongs to the FtsQ/DivIB family. FtsQ subfamily.</text>
</comment>
<evidence type="ECO:0000256" key="9">
    <source>
        <dbReference type="HAMAP-Rule" id="MF_00911"/>
    </source>
</evidence>
<organism evidence="12 13">
    <name type="scientific">Methylomicrobium album BG8</name>
    <dbReference type="NCBI Taxonomy" id="686340"/>
    <lineage>
        <taxon>Bacteria</taxon>
        <taxon>Pseudomonadati</taxon>
        <taxon>Pseudomonadota</taxon>
        <taxon>Gammaproteobacteria</taxon>
        <taxon>Methylococcales</taxon>
        <taxon>Methylococcaceae</taxon>
        <taxon>Methylomicrobium</taxon>
    </lineage>
</organism>
<evidence type="ECO:0000256" key="4">
    <source>
        <dbReference type="ARBA" id="ARBA00022618"/>
    </source>
</evidence>
<dbReference type="eggNOG" id="COG1589">
    <property type="taxonomic scope" value="Bacteria"/>
</dbReference>
<dbReference type="InterPro" id="IPR013685">
    <property type="entry name" value="POTRA_FtsQ_type"/>
</dbReference>
<dbReference type="InterPro" id="IPR005548">
    <property type="entry name" value="Cell_div_FtsQ/DivIB_C"/>
</dbReference>
<dbReference type="PROSITE" id="PS51779">
    <property type="entry name" value="POTRA"/>
    <property type="match status" value="1"/>
</dbReference>
<comment type="function">
    <text evidence="9">Essential cell division protein. May link together the upstream cell division proteins, which are predominantly cytoplasmic, with the downstream cell division proteins, which are predominantly periplasmic. May control correct divisome assembly.</text>
</comment>
<keyword evidence="5 9" id="KW-0812">Transmembrane</keyword>
<keyword evidence="7 9" id="KW-0472">Membrane</keyword>
<dbReference type="HAMAP" id="MF_00911">
    <property type="entry name" value="FtsQ_subfam"/>
    <property type="match status" value="1"/>
</dbReference>
<dbReference type="GO" id="GO:0032153">
    <property type="term" value="C:cell division site"/>
    <property type="evidence" value="ECO:0007669"/>
    <property type="project" value="UniProtKB-UniRule"/>
</dbReference>
<evidence type="ECO:0000256" key="3">
    <source>
        <dbReference type="ARBA" id="ARBA00022519"/>
    </source>
</evidence>
<dbReference type="GO" id="GO:0090529">
    <property type="term" value="P:cell septum assembly"/>
    <property type="evidence" value="ECO:0007669"/>
    <property type="project" value="InterPro"/>
</dbReference>
<evidence type="ECO:0000259" key="11">
    <source>
        <dbReference type="PROSITE" id="PS51779"/>
    </source>
</evidence>
<evidence type="ECO:0000256" key="5">
    <source>
        <dbReference type="ARBA" id="ARBA00022692"/>
    </source>
</evidence>
<dbReference type="AlphaFoldDB" id="H8GRG9"/>
<evidence type="ECO:0000313" key="13">
    <source>
        <dbReference type="Proteomes" id="UP000005090"/>
    </source>
</evidence>
<comment type="subcellular location">
    <subcellularLocation>
        <location evidence="9">Cell inner membrane</location>
        <topology evidence="9">Single-pass type II membrane protein</topology>
    </subcellularLocation>
    <subcellularLocation>
        <location evidence="1">Membrane</location>
    </subcellularLocation>
    <text evidence="9">Localizes to the division septum.</text>
</comment>
<feature type="domain" description="POTRA" evidence="11">
    <location>
        <begin position="33"/>
        <end position="102"/>
    </location>
</feature>
<dbReference type="PANTHER" id="PTHR35851">
    <property type="entry name" value="CELL DIVISION PROTEIN FTSQ"/>
    <property type="match status" value="1"/>
</dbReference>
<reference evidence="12 13" key="1">
    <citation type="journal article" date="2013" name="Genome Announc.">
        <title>Genome Sequence of the Obligate Gammaproteobacterial Methanotroph Methylomicrobium album Strain BG8.</title>
        <authorList>
            <person name="Kits K.D."/>
            <person name="Kalyuzhnaya M.G."/>
            <person name="Klotz M.G."/>
            <person name="Jetten M.S."/>
            <person name="Op den Camp H.J."/>
            <person name="Vuilleumier S."/>
            <person name="Bringel F."/>
            <person name="Dispirito A.A."/>
            <person name="Murrell J.C."/>
            <person name="Bruce D."/>
            <person name="Cheng J.F."/>
            <person name="Copeland A."/>
            <person name="Goodwin L."/>
            <person name="Hauser L."/>
            <person name="Lajus A."/>
            <person name="Land M.L."/>
            <person name="Lapidus A."/>
            <person name="Lucas S."/>
            <person name="Medigue C."/>
            <person name="Pitluck S."/>
            <person name="Woyke T."/>
            <person name="Zeytun A."/>
            <person name="Stein L.Y."/>
        </authorList>
    </citation>
    <scope>NUCLEOTIDE SEQUENCE [LARGE SCALE GENOMIC DNA]</scope>
    <source>
        <strain evidence="12 13">BG8</strain>
    </source>
</reference>
<keyword evidence="4 9" id="KW-0132">Cell division</keyword>
<accession>H8GRG9</accession>
<evidence type="ECO:0000256" key="10">
    <source>
        <dbReference type="SAM" id="MobiDB-lite"/>
    </source>
</evidence>
<feature type="compositionally biased region" description="Basic and acidic residues" evidence="10">
    <location>
        <begin position="236"/>
        <end position="247"/>
    </location>
</feature>